<keyword evidence="3" id="KW-0472">Membrane</keyword>
<gene>
    <name evidence="5" type="ORF">RN90_09815</name>
</gene>
<dbReference type="InterPro" id="IPR053787">
    <property type="entry name" value="Autotransptr-assoc_N"/>
</dbReference>
<evidence type="ECO:0000259" key="4">
    <source>
        <dbReference type="PROSITE" id="PS51208"/>
    </source>
</evidence>
<evidence type="ECO:0000313" key="6">
    <source>
        <dbReference type="Proteomes" id="UP000226179"/>
    </source>
</evidence>
<dbReference type="Proteomes" id="UP000226179">
    <property type="component" value="Unassembled WGS sequence"/>
</dbReference>
<dbReference type="Gene3D" id="2.40.128.130">
    <property type="entry name" value="Autotransporter beta-domain"/>
    <property type="match status" value="1"/>
</dbReference>
<keyword evidence="3" id="KW-0812">Transmembrane</keyword>
<comment type="caution">
    <text evidence="5">The sequence shown here is derived from an EMBL/GenBank/DDBJ whole genome shotgun (WGS) entry which is preliminary data.</text>
</comment>
<dbReference type="EMBL" id="NJGJ01000001">
    <property type="protein sequence ID" value="PGH25631.1"/>
    <property type="molecule type" value="Genomic_DNA"/>
</dbReference>
<evidence type="ECO:0000256" key="1">
    <source>
        <dbReference type="SAM" id="Coils"/>
    </source>
</evidence>
<evidence type="ECO:0000256" key="2">
    <source>
        <dbReference type="SAM" id="MobiDB-lite"/>
    </source>
</evidence>
<feature type="domain" description="Autotransporter" evidence="4">
    <location>
        <begin position="2269"/>
        <end position="2563"/>
    </location>
</feature>
<organism evidence="5 6">
    <name type="scientific">Fusobacterium animalis</name>
    <dbReference type="NCBI Taxonomy" id="76859"/>
    <lineage>
        <taxon>Bacteria</taxon>
        <taxon>Fusobacteriati</taxon>
        <taxon>Fusobacteriota</taxon>
        <taxon>Fusobacteriia</taxon>
        <taxon>Fusobacteriales</taxon>
        <taxon>Fusobacteriaceae</taxon>
        <taxon>Fusobacterium</taxon>
    </lineage>
</organism>
<feature type="coiled-coil region" evidence="1">
    <location>
        <begin position="57"/>
        <end position="84"/>
    </location>
</feature>
<dbReference type="NCBIfam" id="NF033175">
    <property type="entry name" value="fuso_auto_Nterm"/>
    <property type="match status" value="1"/>
</dbReference>
<evidence type="ECO:0000313" key="5">
    <source>
        <dbReference type="EMBL" id="PGH25631.1"/>
    </source>
</evidence>
<dbReference type="SUPFAM" id="SSF103515">
    <property type="entry name" value="Autotransporter"/>
    <property type="match status" value="1"/>
</dbReference>
<feature type="region of interest" description="Disordered" evidence="2">
    <location>
        <begin position="194"/>
        <end position="220"/>
    </location>
</feature>
<name>A0A2B7YX61_9FUSO</name>
<proteinExistence type="predicted"/>
<protein>
    <submittedName>
        <fullName evidence="5">Autotransporter domain-containing protein</fullName>
    </submittedName>
</protein>
<feature type="transmembrane region" description="Helical" evidence="3">
    <location>
        <begin position="21"/>
        <end position="40"/>
    </location>
</feature>
<dbReference type="Pfam" id="PF03797">
    <property type="entry name" value="Autotransporter"/>
    <property type="match status" value="1"/>
</dbReference>
<keyword evidence="3" id="KW-1133">Transmembrane helix</keyword>
<dbReference type="InterPro" id="IPR036709">
    <property type="entry name" value="Autotransporte_beta_dom_sf"/>
</dbReference>
<keyword evidence="1" id="KW-0175">Coiled coil</keyword>
<dbReference type="InterPro" id="IPR005546">
    <property type="entry name" value="Autotransporte_beta"/>
</dbReference>
<reference evidence="5 6" key="1">
    <citation type="submission" date="2017-06" db="EMBL/GenBank/DDBJ databases">
        <title>Draft genome sequence of Fusobacterium nucleatum subsp. animalis KCOM 1280 (=ChDC F318).</title>
        <authorList>
            <person name="Kook J.-K."/>
            <person name="Park S.-N."/>
            <person name="Lim Y.K."/>
            <person name="Roh H."/>
        </authorList>
    </citation>
    <scope>NUCLEOTIDE SEQUENCE [LARGE SCALE GENOMIC DNA]</scope>
    <source>
        <strain evidence="6">KCOM 1280 ( ChDC F318)</strain>
    </source>
</reference>
<accession>A0A2B7YX61</accession>
<dbReference type="PROSITE" id="PS51208">
    <property type="entry name" value="AUTOTRANSPORTER"/>
    <property type="match status" value="1"/>
</dbReference>
<evidence type="ECO:0000256" key="3">
    <source>
        <dbReference type="SAM" id="Phobius"/>
    </source>
</evidence>
<dbReference type="SMART" id="SM00869">
    <property type="entry name" value="Autotransporter"/>
    <property type="match status" value="1"/>
</dbReference>
<dbReference type="RefSeq" id="WP_158412166.1">
    <property type="nucleotide sequence ID" value="NZ_CP077150.1"/>
</dbReference>
<sequence>MNNNLCKIEKDLRSIAKRCRTIKYSVGLAILFLMMGGGAFSQEINNADNISSTTPTMEEINSAKNSLRNSVGDLQAKIKTAREENNKKITGGRLELIQLMEQGDQVVKSPWSSWQFGANYFYSNWRGTYQGKGDKKEKYPYEGLFTRSEDLFLRNIHPDSKHYAEYTSSNSAVTHSLSTLSVGGGSPLVTFGEITNKKGKDPHSATSSLRGGDEDSYGLANTRIRQEDIVKVELGAGVKPKDINKNPNPPIVLNPAKPQFPVPREPENPTAPVVNITGGGILPPADPKYLGAGLVNGGSEGMKVISYQGRVDEAKTYWNGTSYEEGKNGAKNDGQSYNHNDNITLNNSDFSGKPAMLYTTNMVWHFNGSDVNAKQALFKTYFDYGSIDGKYTGGGTLTIANGTNITIDSINTADKTHESDINKQNFLVGGSRVGTLHNTPKATIENKGTINLVGPFTIGFEAQTDTDNGSRIGQGERKIVNSGVITDKAETEEKYRGSGGLGGLTVGTIKEDGTEITSPNEITLKTPLPIIGEDGLFETKVKRTPDIVKADGTLIKKGGYTGYKVGMILTEKDTDNEVNNTNKYSLINKGTIEFNGKRSVGIDVYAPSKEIYKSGNDNNPPFTNATIDVLNDKDGIIAINGYDSYGMRLSSYVNKLERFENKGTINVGNDKIETNNYGVNFGSVGMGVQTNYFTEHGLAAPAEDFDKNKFGSGYIGKVKNSGTINIYGTGNTAMNMYIDAPYTDTYYTKLLYNVNVVTNGDKNGNGTINLYGTKNLGLNAGEGSNFLEWQTGIHYFTMSRVTNNGTINVYGKGNVAMNAGGTAALNQAINLEKGTINLKGKNNIAMWTFFFQSEGSNNFRTGEPQTIQEKYNLGPGNIINKGTIKSEGGENLTAMAIVGDLDGANTGTIDLKGKGVVGVYNTSRISGYDKDTGEPVADGKSIFKMIAGDDPNKNPKINVVGENSIAVYSKGILNETYLERGDISAHDGAVALYSDRTAIELGKKGSSTVDMTNSPNLSVSGKSEKIPAIMFYNYTYRDYKTAGYSTEEIVLEHPIAKGSFILNNDVNATIGKYGIAFYLIGKDGSKKTEILNNMFPDSKYGKTSEPGKKLHLKMKDSSSTLFTTYNKNIADITNYQKLSEYDNLSAILGNRVVIDNKDSVNNYRIEKAIRNKLEVDKNVNLDDATTPYNRLEYLSSWVKVNSGVNMTSNSANKVAIFQANTKREAGSTLPAPKVEDIQVENNGNITLTGKNSAALATSFGTVTNAGNISSIGENGVGIYAADNSIVRNTGTIQVGTNGVAIFGENDLKIGGNSTAISSNKDINIINTGTIKAKANSTGVYGIYAKNDKTNYTKATSTINNSGNIDLSNNKSSVGIYTENSALTSSGNVSVGKNGVGIRNVKSIATLTKGDINAASGIGVLAEDSTLKTSANINVSDNSIAVSAKNSDVEVTKGTYNINKSIAFKISDLGNKTFKGNAGTINLGDSSIAYYVKNSNITPSNFIDKLTVNSTGKYTYLYAEDSTVNYENQKTINSDGSIFTYAKNSDITFGEGNVISSNNKKVTGIFSENTVTGKNIINKGKINLLGTGSLGIYAEGNVNIINNGKITVGNTTDPNNAGVGIYSPNGNIENYGEVVAGNKSAGIYGSNINLKANSKVSAGDEGTAVYAAGNNINILSGVQVTAGKKATGIYGKSVSLNANSKLNVGEGSTAVYSRGGTVEFKNGAQITTGNNDSTVLYYDGNNGNIINNTDKLNIGNNSYGFIIKGQNNKFESNNSGTVALKDNSIFVYSKDSDGSVVNKTNITSSGKENYAIYSSGKIDNYGNIDFSSGTGSIGVYSYYPKEDKYTVTEPATSITPMPIVTNYGTIKVAKSDLTDPRDEKYGIGIAVGYTERLGKDANGKAIVRQKATGHIVNRGVISVTHPNSIGMYATGRNSIAENFGRIELSGSKRNTGMYLENGAVGYNYGTITTVGNNNVGQVGVTVTTGAKIVNAKGATININADDGIGLYSFGGGIIENYGDIKVSETSTPIRKLDDDGDTSKSFGGVEIRVRDDDKTKADIFVNGRKVQPTLVHSIPNRAPSEIPTSSIGIYMGSSGVNPTNPIGNIGALANSGIKSADLIIGTEAAKYSNSKYIQLGKDIIEPYNKMITAALRRGLSKWEIYSSSLTWQATITKNKATQTIENAYMTKVPYTVFAADKNTTRDTYNFTDGLEQRYGVEAIGSREKELFNKLNDIGNNEGILLKQAFDEMMGHQYANIHQRVQSTGNILDKEFNYLKNDWSTASKKSNKIKTFGSRGEYKTNTAGVIDYTNNAYGVVYMHENEGLRLGKGTGWYTGFVYNTFKFKDIGRSKEEMLEAKVGVYKSIPFDYNNSLNWTVSGDISLGYNKMNRKFLVVDEIFNARGRYNTYGVALKNELGKDFRLTENISLRPYGAIKLEYMKIGKVKEKSGEIRLDVKDSHYISVRPEVGVDLNYKYVLASGKIITARLGTAYEDELGKVAKANNKAKVAHTSADWFNLPKEKEDRKGNVKTDFSLGVEGEILGGTANIGYDTKGHNMRAGVGFRVIF</sequence>